<keyword evidence="3" id="KW-1185">Reference proteome</keyword>
<dbReference type="Proteomes" id="UP001197770">
    <property type="component" value="Unassembled WGS sequence"/>
</dbReference>
<evidence type="ECO:0000256" key="1">
    <source>
        <dbReference type="SAM" id="SignalP"/>
    </source>
</evidence>
<keyword evidence="1" id="KW-0732">Signal</keyword>
<gene>
    <name evidence="2" type="ORF">LLW17_01690</name>
</gene>
<dbReference type="RefSeq" id="WP_228228536.1">
    <property type="nucleotide sequence ID" value="NZ_JAJGMW010000002.1"/>
</dbReference>
<feature type="signal peptide" evidence="1">
    <location>
        <begin position="1"/>
        <end position="19"/>
    </location>
</feature>
<organism evidence="2 3">
    <name type="scientific">Leeuwenhoekiella parthenopeia</name>
    <dbReference type="NCBI Taxonomy" id="2890320"/>
    <lineage>
        <taxon>Bacteria</taxon>
        <taxon>Pseudomonadati</taxon>
        <taxon>Bacteroidota</taxon>
        <taxon>Flavobacteriia</taxon>
        <taxon>Flavobacteriales</taxon>
        <taxon>Flavobacteriaceae</taxon>
        <taxon>Leeuwenhoekiella</taxon>
    </lineage>
</organism>
<reference evidence="2 3" key="1">
    <citation type="submission" date="2021-11" db="EMBL/GenBank/DDBJ databases">
        <title>Seasonal and diel survey of microbial diversity of the Tyrrhenian coast.</title>
        <authorList>
            <person name="Gattoni G."/>
            <person name="Corral P."/>
        </authorList>
    </citation>
    <scope>NUCLEOTIDE SEQUENCE [LARGE SCALE GENOMIC DNA]</scope>
    <source>
        <strain evidence="2 3">Mr9</strain>
    </source>
</reference>
<evidence type="ECO:0000313" key="2">
    <source>
        <dbReference type="EMBL" id="MCC4211417.1"/>
    </source>
</evidence>
<evidence type="ECO:0000313" key="3">
    <source>
        <dbReference type="Proteomes" id="UP001197770"/>
    </source>
</evidence>
<name>A0ABS8GQ55_9FLAO</name>
<feature type="chain" id="PRO_5047252885" evidence="1">
    <location>
        <begin position="20"/>
        <end position="207"/>
    </location>
</feature>
<proteinExistence type="predicted"/>
<sequence>MMKNFLLFLLFLYSLNGFTQELTRINTNLGLSDSLTNSVEIRVYQGFGITNYTSVFRMFKNESDSWKAEFCEHFAAVPNHSGLRVEKRKLKPETDFEYVFQNLLRSNIQNIPSDDKINWKFAKRNPVKLIENQVRGKVYSEYNYVKTITSILDGTSYTFQFKDLNKTNTFHYSNPESYLKIYPEVDELMYVCEMISLLRNQFGIWKD</sequence>
<accession>A0ABS8GQ55</accession>
<dbReference type="EMBL" id="JAJGMW010000002">
    <property type="protein sequence ID" value="MCC4211417.1"/>
    <property type="molecule type" value="Genomic_DNA"/>
</dbReference>
<protein>
    <submittedName>
        <fullName evidence="2">Uncharacterized protein</fullName>
    </submittedName>
</protein>
<comment type="caution">
    <text evidence="2">The sequence shown here is derived from an EMBL/GenBank/DDBJ whole genome shotgun (WGS) entry which is preliminary data.</text>
</comment>